<feature type="region of interest" description="Disordered" evidence="2">
    <location>
        <begin position="226"/>
        <end position="259"/>
    </location>
</feature>
<evidence type="ECO:0000313" key="4">
    <source>
        <dbReference type="EMBL" id="KAJ9639230.1"/>
    </source>
</evidence>
<proteinExistence type="inferred from homology"/>
<feature type="domain" description="Impact N-terminal" evidence="3">
    <location>
        <begin position="31"/>
        <end position="164"/>
    </location>
</feature>
<name>A0AA39D197_9EURO</name>
<evidence type="ECO:0000256" key="1">
    <source>
        <dbReference type="ARBA" id="ARBA00007665"/>
    </source>
</evidence>
<evidence type="ECO:0000259" key="3">
    <source>
        <dbReference type="Pfam" id="PF01205"/>
    </source>
</evidence>
<keyword evidence="5" id="KW-1185">Reference proteome</keyword>
<dbReference type="GO" id="GO:0140469">
    <property type="term" value="P:GCN2-mediated signaling"/>
    <property type="evidence" value="ECO:0007669"/>
    <property type="project" value="TreeGrafter"/>
</dbReference>
<dbReference type="PANTHER" id="PTHR16301">
    <property type="entry name" value="IMPACT-RELATED"/>
    <property type="match status" value="1"/>
</dbReference>
<dbReference type="InterPro" id="IPR036956">
    <property type="entry name" value="Impact_N_sf"/>
</dbReference>
<dbReference type="Proteomes" id="UP001172681">
    <property type="component" value="Unassembled WGS sequence"/>
</dbReference>
<reference evidence="4" key="1">
    <citation type="submission" date="2022-10" db="EMBL/GenBank/DDBJ databases">
        <title>Culturing micro-colonial fungi from biological soil crusts in the Mojave desert and describing Neophaeococcomyces mojavensis, and introducing the new genera and species Taxawa tesnikishii.</title>
        <authorList>
            <person name="Kurbessoian T."/>
            <person name="Stajich J.E."/>
        </authorList>
    </citation>
    <scope>NUCLEOTIDE SEQUENCE</scope>
    <source>
        <strain evidence="4">TK_35</strain>
    </source>
</reference>
<feature type="region of interest" description="Disordered" evidence="2">
    <location>
        <begin position="168"/>
        <end position="196"/>
    </location>
</feature>
<dbReference type="InterPro" id="IPR001498">
    <property type="entry name" value="Impact_N"/>
</dbReference>
<dbReference type="PANTHER" id="PTHR16301:SF26">
    <property type="entry name" value="IMPACT FAMILY MEMBER C14C8.09C"/>
    <property type="match status" value="1"/>
</dbReference>
<dbReference type="InterPro" id="IPR020568">
    <property type="entry name" value="Ribosomal_Su5_D2-typ_SF"/>
</dbReference>
<protein>
    <recommendedName>
        <fullName evidence="3">Impact N-terminal domain-containing protein</fullName>
    </recommendedName>
</protein>
<gene>
    <name evidence="4" type="ORF">H2204_003841</name>
</gene>
<dbReference type="EMBL" id="JAPDRN010000018">
    <property type="protein sequence ID" value="KAJ9639230.1"/>
    <property type="molecule type" value="Genomic_DNA"/>
</dbReference>
<comment type="caution">
    <text evidence="4">The sequence shown here is derived from an EMBL/GenBank/DDBJ whole genome shotgun (WGS) entry which is preliminary data.</text>
</comment>
<feature type="region of interest" description="Disordered" evidence="2">
    <location>
        <begin position="282"/>
        <end position="308"/>
    </location>
</feature>
<dbReference type="AlphaFoldDB" id="A0AA39D197"/>
<accession>A0AA39D197</accession>
<sequence>MSASQKRPLSPADESSDEAEFSSSAPILDRSSTFVAHFHPLTSSTSTSTSSGQATTKQASLTSTVKACQSHPDFASADHRMVAWRRPSAQRTLGLGPATTSVAPKPVYAVGSDDDGEKYAGKRLERVLIDLDVEGVIVVARWYGGILLGPVRFTHIEMVARDAIRKWKSRQEGQAKRQKTASRETPSTGPSPEVVDEAQRAKLAKQLAERDNSIVILRGLLAEKTAKAQQESGEKSSQTSPTSTNPNASPPKKVDYSGMPLQRLRQLDKARDATIAFILKQIDLAEEEEHKRQVNTKTDTSEGEVDKS</sequence>
<dbReference type="GO" id="GO:0006446">
    <property type="term" value="P:regulation of translational initiation"/>
    <property type="evidence" value="ECO:0007669"/>
    <property type="project" value="TreeGrafter"/>
</dbReference>
<dbReference type="Pfam" id="PF01205">
    <property type="entry name" value="Impact_N"/>
    <property type="match status" value="1"/>
</dbReference>
<evidence type="ECO:0000313" key="5">
    <source>
        <dbReference type="Proteomes" id="UP001172681"/>
    </source>
</evidence>
<dbReference type="GO" id="GO:0005737">
    <property type="term" value="C:cytoplasm"/>
    <property type="evidence" value="ECO:0007669"/>
    <property type="project" value="TreeGrafter"/>
</dbReference>
<dbReference type="Gene3D" id="3.30.230.30">
    <property type="entry name" value="Impact, N-terminal domain"/>
    <property type="match status" value="1"/>
</dbReference>
<evidence type="ECO:0000256" key="2">
    <source>
        <dbReference type="SAM" id="MobiDB-lite"/>
    </source>
</evidence>
<dbReference type="InterPro" id="IPR023582">
    <property type="entry name" value="Impact"/>
</dbReference>
<feature type="compositionally biased region" description="Low complexity" evidence="2">
    <location>
        <begin position="236"/>
        <end position="251"/>
    </location>
</feature>
<comment type="similarity">
    <text evidence="1">Belongs to the IMPACT family.</text>
</comment>
<organism evidence="4 5">
    <name type="scientific">Knufia peltigerae</name>
    <dbReference type="NCBI Taxonomy" id="1002370"/>
    <lineage>
        <taxon>Eukaryota</taxon>
        <taxon>Fungi</taxon>
        <taxon>Dikarya</taxon>
        <taxon>Ascomycota</taxon>
        <taxon>Pezizomycotina</taxon>
        <taxon>Eurotiomycetes</taxon>
        <taxon>Chaetothyriomycetidae</taxon>
        <taxon>Chaetothyriales</taxon>
        <taxon>Trichomeriaceae</taxon>
        <taxon>Knufia</taxon>
    </lineage>
</organism>
<dbReference type="SUPFAM" id="SSF54211">
    <property type="entry name" value="Ribosomal protein S5 domain 2-like"/>
    <property type="match status" value="1"/>
</dbReference>
<feature type="region of interest" description="Disordered" evidence="2">
    <location>
        <begin position="1"/>
        <end position="24"/>
    </location>
</feature>